<dbReference type="Pfam" id="PF07687">
    <property type="entry name" value="M20_dimer"/>
    <property type="match status" value="1"/>
</dbReference>
<evidence type="ECO:0000313" key="2">
    <source>
        <dbReference type="EMBL" id="GAA0446214.1"/>
    </source>
</evidence>
<dbReference type="SUPFAM" id="SSF53187">
    <property type="entry name" value="Zn-dependent exopeptidases"/>
    <property type="match status" value="1"/>
</dbReference>
<dbReference type="EMBL" id="BAAADM010000054">
    <property type="protein sequence ID" value="GAA0446214.1"/>
    <property type="molecule type" value="Genomic_DNA"/>
</dbReference>
<reference evidence="3" key="1">
    <citation type="journal article" date="2019" name="Int. J. Syst. Evol. Microbiol.">
        <title>The Global Catalogue of Microorganisms (GCM) 10K type strain sequencing project: providing services to taxonomists for standard genome sequencing and annotation.</title>
        <authorList>
            <consortium name="The Broad Institute Genomics Platform"/>
            <consortium name="The Broad Institute Genome Sequencing Center for Infectious Disease"/>
            <person name="Wu L."/>
            <person name="Ma J."/>
        </authorList>
    </citation>
    <scope>NUCLEOTIDE SEQUENCE [LARGE SCALE GENOMIC DNA]</scope>
    <source>
        <strain evidence="3">JCM 12149</strain>
    </source>
</reference>
<comment type="caution">
    <text evidence="2">The sequence shown here is derived from an EMBL/GenBank/DDBJ whole genome shotgun (WGS) entry which is preliminary data.</text>
</comment>
<dbReference type="PIRSF" id="PIRSF005962">
    <property type="entry name" value="Pept_M20D_amidohydro"/>
    <property type="match status" value="1"/>
</dbReference>
<evidence type="ECO:0000259" key="1">
    <source>
        <dbReference type="Pfam" id="PF07687"/>
    </source>
</evidence>
<dbReference type="Gene3D" id="3.40.630.10">
    <property type="entry name" value="Zn peptidases"/>
    <property type="match status" value="1"/>
</dbReference>
<name>A0ABP3JC86_9BACI</name>
<dbReference type="InterPro" id="IPR011650">
    <property type="entry name" value="Peptidase_M20_dimer"/>
</dbReference>
<dbReference type="SUPFAM" id="SSF55031">
    <property type="entry name" value="Bacterial exopeptidase dimerisation domain"/>
    <property type="match status" value="1"/>
</dbReference>
<dbReference type="RefSeq" id="WP_343753670.1">
    <property type="nucleotide sequence ID" value="NZ_BAAADM010000054.1"/>
</dbReference>
<dbReference type="Gene3D" id="3.30.70.360">
    <property type="match status" value="1"/>
</dbReference>
<dbReference type="InterPro" id="IPR036264">
    <property type="entry name" value="Bact_exopeptidase_dim_dom"/>
</dbReference>
<evidence type="ECO:0000313" key="3">
    <source>
        <dbReference type="Proteomes" id="UP001501459"/>
    </source>
</evidence>
<organism evidence="2 3">
    <name type="scientific">Lentibacillus halophilus</name>
    <dbReference type="NCBI Taxonomy" id="295065"/>
    <lineage>
        <taxon>Bacteria</taxon>
        <taxon>Bacillati</taxon>
        <taxon>Bacillota</taxon>
        <taxon>Bacilli</taxon>
        <taxon>Bacillales</taxon>
        <taxon>Bacillaceae</taxon>
        <taxon>Lentibacillus</taxon>
    </lineage>
</organism>
<dbReference type="Proteomes" id="UP001501459">
    <property type="component" value="Unassembled WGS sequence"/>
</dbReference>
<gene>
    <name evidence="2" type="ORF">GCM10008983_25040</name>
</gene>
<dbReference type="InterPro" id="IPR002933">
    <property type="entry name" value="Peptidase_M20"/>
</dbReference>
<keyword evidence="3" id="KW-1185">Reference proteome</keyword>
<dbReference type="CDD" id="cd05670">
    <property type="entry name" value="M20_Acy1_YkuR-like"/>
    <property type="match status" value="1"/>
</dbReference>
<dbReference type="NCBIfam" id="TIGR01891">
    <property type="entry name" value="amidohydrolases"/>
    <property type="match status" value="1"/>
</dbReference>
<proteinExistence type="predicted"/>
<dbReference type="PANTHER" id="PTHR11014:SF98">
    <property type="entry name" value="N-ACETYLDIAMINOPIMELATE DEACETYLASE"/>
    <property type="match status" value="1"/>
</dbReference>
<sequence>MATFKWQTIRRELHQIPELGFQEVKTQRYLLDKLQTIKTDRMTITTWKTGILVHVAGENPAKTIGYRSDMDGLPITEETGYSFASQHSGQMHACGHDFHMTIALGALETIIENPPDDHTVFLFQPAEEGPGGAWPMLQSEPFQAWKPDVVFALHIAPELPTGTVSSRPGILFANTSELFLDFTGQGGHAAYPHLTKDMGVAASSFVVEIQEIISRKLDPLESAVLTIGKIESGSVQNAIAETARLEGTIRTLDPASIGIIKQKLEQSIKGFEVAHDCSISVDYGANYYQVTNEQWLTDLFADVSRECHIAHQEAAPAMTGEDFGYMLKEIPGFMFWLGVDSPAGLHSAQLQPDEAALETGIRAVSSMIHALSGR</sequence>
<dbReference type="Pfam" id="PF01546">
    <property type="entry name" value="Peptidase_M20"/>
    <property type="match status" value="1"/>
</dbReference>
<dbReference type="PANTHER" id="PTHR11014">
    <property type="entry name" value="PEPTIDASE M20 FAMILY MEMBER"/>
    <property type="match status" value="1"/>
</dbReference>
<dbReference type="InterPro" id="IPR017439">
    <property type="entry name" value="Amidohydrolase"/>
</dbReference>
<protein>
    <submittedName>
        <fullName evidence="2">N-acetyldiaminopimelate deacetylase</fullName>
    </submittedName>
</protein>
<feature type="domain" description="Peptidase M20 dimerisation" evidence="1">
    <location>
        <begin position="180"/>
        <end position="268"/>
    </location>
</feature>
<accession>A0ABP3JC86</accession>